<dbReference type="EMBL" id="CBXE010000074">
    <property type="protein sequence ID" value="CDL82230.1"/>
    <property type="molecule type" value="Genomic_DNA"/>
</dbReference>
<reference evidence="1 2" key="1">
    <citation type="submission" date="2013-11" db="EMBL/GenBank/DDBJ databases">
        <title>Draft genome sequence and annotation of the entomopathogenic bacterium, Xenorhabdus cabanillasi strain JM26.</title>
        <authorList>
            <person name="Gualtieri M."/>
            <person name="Ogier J.C."/>
            <person name="Pages S."/>
            <person name="Givaudan A."/>
            <person name="Gaudriault S."/>
        </authorList>
    </citation>
    <scope>NUCLEOTIDE SEQUENCE [LARGE SCALE GENOMIC DNA]</scope>
    <source>
        <strain evidence="1 2">JM26</strain>
    </source>
</reference>
<gene>
    <name evidence="1" type="ORF">XCR1_1650018</name>
</gene>
<organism evidence="1 2">
    <name type="scientific">Xenorhabdus cabanillasii JM26</name>
    <dbReference type="NCBI Taxonomy" id="1427517"/>
    <lineage>
        <taxon>Bacteria</taxon>
        <taxon>Pseudomonadati</taxon>
        <taxon>Pseudomonadota</taxon>
        <taxon>Gammaproteobacteria</taxon>
        <taxon>Enterobacterales</taxon>
        <taxon>Morganellaceae</taxon>
        <taxon>Xenorhabdus</taxon>
    </lineage>
</organism>
<evidence type="ECO:0000313" key="1">
    <source>
        <dbReference type="EMBL" id="CDL82230.1"/>
    </source>
</evidence>
<proteinExistence type="predicted"/>
<dbReference type="Proteomes" id="UP000019197">
    <property type="component" value="Unassembled WGS sequence"/>
</dbReference>
<protein>
    <submittedName>
        <fullName evidence="1">Lambdoid prophage defective integrase</fullName>
    </submittedName>
</protein>
<name>W1IYC4_9GAMM</name>
<accession>W1IYC4</accession>
<dbReference type="AlphaFoldDB" id="W1IYC4"/>
<sequence length="29" mass="3305">MTENSDDQVKLLNERLAIAPHMPQAVNRI</sequence>
<comment type="caution">
    <text evidence="1">The sequence shown here is derived from an EMBL/GenBank/DDBJ whole genome shotgun (WGS) entry which is preliminary data.</text>
</comment>
<evidence type="ECO:0000313" key="2">
    <source>
        <dbReference type="Proteomes" id="UP000019197"/>
    </source>
</evidence>